<dbReference type="Proteomes" id="UP000325313">
    <property type="component" value="Unassembled WGS sequence"/>
</dbReference>
<sequence>MTWRKEDKPSASPVAATAGSPEPSLVDLATCHTSSADDSHRSQRAASPKSSTMMSTSPSHRRMEPFIRPPPMMKDELITLAIPDVMKPDAYRIPPRRDTLCSTAGSTFNSKNLHRFNRISHPSLLKRVKDRVLHRSASQKSKHTHDHQDIPFGTSLADLDWLPQHICTSSHKSSAAYLSESKLTMIERWRIAVYLSDLLRGI</sequence>
<evidence type="ECO:0000313" key="2">
    <source>
        <dbReference type="EMBL" id="KAA1072901.1"/>
    </source>
</evidence>
<evidence type="ECO:0000313" key="3">
    <source>
        <dbReference type="EMBL" id="KAA1075333.1"/>
    </source>
</evidence>
<evidence type="ECO:0000256" key="1">
    <source>
        <dbReference type="SAM" id="MobiDB-lite"/>
    </source>
</evidence>
<keyword evidence="4" id="KW-1185">Reference proteome</keyword>
<feature type="compositionally biased region" description="Low complexity" evidence="1">
    <location>
        <begin position="45"/>
        <end position="58"/>
    </location>
</feature>
<evidence type="ECO:0000313" key="5">
    <source>
        <dbReference type="Proteomes" id="UP000325313"/>
    </source>
</evidence>
<reference evidence="4 5" key="1">
    <citation type="submission" date="2019-05" db="EMBL/GenBank/DDBJ databases">
        <title>Emergence of the Ug99 lineage of the wheat stem rust pathogen through somatic hybridization.</title>
        <authorList>
            <person name="Li F."/>
            <person name="Upadhyaya N.M."/>
            <person name="Sperschneider J."/>
            <person name="Matny O."/>
            <person name="Nguyen-Phuc H."/>
            <person name="Mago R."/>
            <person name="Raley C."/>
            <person name="Miller M.E."/>
            <person name="Silverstein K.A.T."/>
            <person name="Henningsen E."/>
            <person name="Hirsch C.D."/>
            <person name="Visser B."/>
            <person name="Pretorius Z.A."/>
            <person name="Steffenson B.J."/>
            <person name="Schwessinger B."/>
            <person name="Dodds P.N."/>
            <person name="Figueroa M."/>
        </authorList>
    </citation>
    <scope>NUCLEOTIDE SEQUENCE [LARGE SCALE GENOMIC DNA]</scope>
    <source>
        <strain evidence="3">21-0</strain>
        <strain evidence="2 5">Ug99</strain>
    </source>
</reference>
<dbReference type="EMBL" id="VDEP01000476">
    <property type="protein sequence ID" value="KAA1072901.1"/>
    <property type="molecule type" value="Genomic_DNA"/>
</dbReference>
<gene>
    <name evidence="3" type="ORF">PGT21_033868</name>
    <name evidence="2" type="ORF">PGTUg99_026032</name>
</gene>
<accession>A0A5B0M8G4</accession>
<dbReference type="Proteomes" id="UP000324748">
    <property type="component" value="Unassembled WGS sequence"/>
</dbReference>
<name>A0A5B0M8G4_PUCGR</name>
<comment type="caution">
    <text evidence="2">The sequence shown here is derived from an EMBL/GenBank/DDBJ whole genome shotgun (WGS) entry which is preliminary data.</text>
</comment>
<proteinExistence type="predicted"/>
<feature type="region of interest" description="Disordered" evidence="1">
    <location>
        <begin position="1"/>
        <end position="70"/>
    </location>
</feature>
<organism evidence="2 5">
    <name type="scientific">Puccinia graminis f. sp. tritici</name>
    <dbReference type="NCBI Taxonomy" id="56615"/>
    <lineage>
        <taxon>Eukaryota</taxon>
        <taxon>Fungi</taxon>
        <taxon>Dikarya</taxon>
        <taxon>Basidiomycota</taxon>
        <taxon>Pucciniomycotina</taxon>
        <taxon>Pucciniomycetes</taxon>
        <taxon>Pucciniales</taxon>
        <taxon>Pucciniaceae</taxon>
        <taxon>Puccinia</taxon>
    </lineage>
</organism>
<dbReference type="OrthoDB" id="2504900at2759"/>
<evidence type="ECO:0000313" key="4">
    <source>
        <dbReference type="Proteomes" id="UP000324748"/>
    </source>
</evidence>
<protein>
    <submittedName>
        <fullName evidence="2">Uncharacterized protein</fullName>
    </submittedName>
</protein>
<dbReference type="EMBL" id="VSWC01000157">
    <property type="protein sequence ID" value="KAA1075333.1"/>
    <property type="molecule type" value="Genomic_DNA"/>
</dbReference>
<dbReference type="AlphaFoldDB" id="A0A5B0M8G4"/>